<evidence type="ECO:0000256" key="1">
    <source>
        <dbReference type="ARBA" id="ARBA00000085"/>
    </source>
</evidence>
<gene>
    <name evidence="12" type="ORF">GCM10008908_31290</name>
</gene>
<dbReference type="SUPFAM" id="SSF47384">
    <property type="entry name" value="Homodimeric domain of signal transducing histidine kinase"/>
    <property type="match status" value="1"/>
</dbReference>
<dbReference type="Gene3D" id="6.10.340.10">
    <property type="match status" value="1"/>
</dbReference>
<dbReference type="EMBL" id="BAAACI010000007">
    <property type="protein sequence ID" value="GAA0776960.1"/>
    <property type="molecule type" value="Genomic_DNA"/>
</dbReference>
<dbReference type="InterPro" id="IPR036097">
    <property type="entry name" value="HisK_dim/P_sf"/>
</dbReference>
<feature type="coiled-coil region" evidence="8">
    <location>
        <begin position="230"/>
        <end position="264"/>
    </location>
</feature>
<keyword evidence="9" id="KW-0472">Membrane</keyword>
<dbReference type="SMART" id="SM00387">
    <property type="entry name" value="HATPase_c"/>
    <property type="match status" value="1"/>
</dbReference>
<reference evidence="12 13" key="1">
    <citation type="journal article" date="2019" name="Int. J. Syst. Evol. Microbiol.">
        <title>The Global Catalogue of Microorganisms (GCM) 10K type strain sequencing project: providing services to taxonomists for standard genome sequencing and annotation.</title>
        <authorList>
            <consortium name="The Broad Institute Genomics Platform"/>
            <consortium name="The Broad Institute Genome Sequencing Center for Infectious Disease"/>
            <person name="Wu L."/>
            <person name="Ma J."/>
        </authorList>
    </citation>
    <scope>NUCLEOTIDE SEQUENCE [LARGE SCALE GENOMIC DNA]</scope>
    <source>
        <strain evidence="12 13">JCM 1417</strain>
    </source>
</reference>
<dbReference type="SMART" id="SM00388">
    <property type="entry name" value="HisKA"/>
    <property type="match status" value="1"/>
</dbReference>
<dbReference type="SMART" id="SM00304">
    <property type="entry name" value="HAMP"/>
    <property type="match status" value="1"/>
</dbReference>
<feature type="domain" description="HAMP" evidence="11">
    <location>
        <begin position="193"/>
        <end position="245"/>
    </location>
</feature>
<keyword evidence="6 12" id="KW-0418">Kinase</keyword>
<proteinExistence type="predicted"/>
<dbReference type="InterPro" id="IPR050351">
    <property type="entry name" value="BphY/WalK/GraS-like"/>
</dbReference>
<comment type="caution">
    <text evidence="12">The sequence shown here is derived from an EMBL/GenBank/DDBJ whole genome shotgun (WGS) entry which is preliminary data.</text>
</comment>
<evidence type="ECO:0000256" key="3">
    <source>
        <dbReference type="ARBA" id="ARBA00012438"/>
    </source>
</evidence>
<dbReference type="Gene3D" id="1.10.287.130">
    <property type="match status" value="1"/>
</dbReference>
<dbReference type="InterPro" id="IPR005467">
    <property type="entry name" value="His_kinase_dom"/>
</dbReference>
<evidence type="ECO:0000259" key="10">
    <source>
        <dbReference type="PROSITE" id="PS50109"/>
    </source>
</evidence>
<dbReference type="EC" id="2.7.13.3" evidence="3"/>
<keyword evidence="4" id="KW-0597">Phosphoprotein</keyword>
<dbReference type="Pfam" id="PF02518">
    <property type="entry name" value="HATPase_c"/>
    <property type="match status" value="1"/>
</dbReference>
<dbReference type="Proteomes" id="UP001501047">
    <property type="component" value="Unassembled WGS sequence"/>
</dbReference>
<dbReference type="CDD" id="cd06225">
    <property type="entry name" value="HAMP"/>
    <property type="match status" value="1"/>
</dbReference>
<dbReference type="InterPro" id="IPR003661">
    <property type="entry name" value="HisK_dim/P_dom"/>
</dbReference>
<evidence type="ECO:0000256" key="8">
    <source>
        <dbReference type="SAM" id="Coils"/>
    </source>
</evidence>
<organism evidence="12 13">
    <name type="scientific">Clostridium subterminale</name>
    <dbReference type="NCBI Taxonomy" id="1550"/>
    <lineage>
        <taxon>Bacteria</taxon>
        <taxon>Bacillati</taxon>
        <taxon>Bacillota</taxon>
        <taxon>Clostridia</taxon>
        <taxon>Eubacteriales</taxon>
        <taxon>Clostridiaceae</taxon>
        <taxon>Clostridium</taxon>
    </lineage>
</organism>
<comment type="subcellular location">
    <subcellularLocation>
        <location evidence="2">Membrane</location>
    </subcellularLocation>
</comment>
<evidence type="ECO:0000256" key="4">
    <source>
        <dbReference type="ARBA" id="ARBA00022553"/>
    </source>
</evidence>
<keyword evidence="5" id="KW-0808">Transferase</keyword>
<dbReference type="PROSITE" id="PS50885">
    <property type="entry name" value="HAMP"/>
    <property type="match status" value="1"/>
</dbReference>
<evidence type="ECO:0000259" key="11">
    <source>
        <dbReference type="PROSITE" id="PS50885"/>
    </source>
</evidence>
<keyword evidence="8" id="KW-0175">Coiled coil</keyword>
<accession>A0ABN1KVK4</accession>
<dbReference type="Pfam" id="PF00672">
    <property type="entry name" value="HAMP"/>
    <property type="match status" value="1"/>
</dbReference>
<dbReference type="PROSITE" id="PS50109">
    <property type="entry name" value="HIS_KIN"/>
    <property type="match status" value="1"/>
</dbReference>
<dbReference type="SUPFAM" id="SSF158472">
    <property type="entry name" value="HAMP domain-like"/>
    <property type="match status" value="1"/>
</dbReference>
<dbReference type="Gene3D" id="3.30.565.10">
    <property type="entry name" value="Histidine kinase-like ATPase, C-terminal domain"/>
    <property type="match status" value="1"/>
</dbReference>
<protein>
    <recommendedName>
        <fullName evidence="3">histidine kinase</fullName>
        <ecNumber evidence="3">2.7.13.3</ecNumber>
    </recommendedName>
</protein>
<evidence type="ECO:0000313" key="12">
    <source>
        <dbReference type="EMBL" id="GAA0776960.1"/>
    </source>
</evidence>
<dbReference type="InterPro" id="IPR036890">
    <property type="entry name" value="HATPase_C_sf"/>
</dbReference>
<keyword evidence="9" id="KW-1133">Transmembrane helix</keyword>
<dbReference type="CDD" id="cd00082">
    <property type="entry name" value="HisKA"/>
    <property type="match status" value="1"/>
</dbReference>
<evidence type="ECO:0000313" key="13">
    <source>
        <dbReference type="Proteomes" id="UP001501047"/>
    </source>
</evidence>
<dbReference type="Pfam" id="PF00512">
    <property type="entry name" value="HisKA"/>
    <property type="match status" value="1"/>
</dbReference>
<dbReference type="InterPro" id="IPR004358">
    <property type="entry name" value="Sig_transdc_His_kin-like_C"/>
</dbReference>
<evidence type="ECO:0000256" key="6">
    <source>
        <dbReference type="ARBA" id="ARBA00022777"/>
    </source>
</evidence>
<keyword evidence="7" id="KW-0902">Two-component regulatory system</keyword>
<keyword evidence="13" id="KW-1185">Reference proteome</keyword>
<evidence type="ECO:0000256" key="7">
    <source>
        <dbReference type="ARBA" id="ARBA00023012"/>
    </source>
</evidence>
<name>A0ABN1KVK4_CLOSU</name>
<evidence type="ECO:0000256" key="5">
    <source>
        <dbReference type="ARBA" id="ARBA00022679"/>
    </source>
</evidence>
<comment type="catalytic activity">
    <reaction evidence="1">
        <text>ATP + protein L-histidine = ADP + protein N-phospho-L-histidine.</text>
        <dbReference type="EC" id="2.7.13.3"/>
    </reaction>
</comment>
<dbReference type="PRINTS" id="PR00344">
    <property type="entry name" value="BCTRLSENSOR"/>
</dbReference>
<evidence type="ECO:0000256" key="9">
    <source>
        <dbReference type="SAM" id="Phobius"/>
    </source>
</evidence>
<dbReference type="InterPro" id="IPR003660">
    <property type="entry name" value="HAMP_dom"/>
</dbReference>
<keyword evidence="9" id="KW-0812">Transmembrane</keyword>
<dbReference type="GO" id="GO:0016301">
    <property type="term" value="F:kinase activity"/>
    <property type="evidence" value="ECO:0007669"/>
    <property type="project" value="UniProtKB-KW"/>
</dbReference>
<sequence>MKNNIRKSITFKIFKITSILLITSTICIYLILYFLLPSYYYKYKKSNIETGLNKLENTVSKLSINDAKKYFDEFNAKYTVSLTIYDSIGRLIYLPFNLIEMPILDQGNIDNTSQFMNTFQTGSVSISGNNKHSSTYMISRQITFLNDNERYTMDVIVPLQPIDEASKVILNLLPLIGLVVIIISVVGAFIYSKIITKPLLQINNAAKHLAALDFEKSCEVKSDDEIGEIALSLNELASNLQHTMNELKNTNLKLLNDIEREREIERKRREFTATISHELKTPITIIKGQLEGMLGNIGVYKDRDKYMNRSLIVLQDMESMVKEILEVSKLESHDFRPQYTEINLSYLVNNCLKNLSCLASEKDINLILNISEEVYVQVDEKLIKKAISNVINNSITHSARNETVFINLWEEKDQVVLTIENTGVHIDETEFEKLFNPFYRIEKSRNRSTGGTGLGLYIVKTIFEAHEIEYKISNTELGVCFKIIFNRSN</sequence>
<evidence type="ECO:0000256" key="2">
    <source>
        <dbReference type="ARBA" id="ARBA00004370"/>
    </source>
</evidence>
<dbReference type="PANTHER" id="PTHR45453">
    <property type="entry name" value="PHOSPHATE REGULON SENSOR PROTEIN PHOR"/>
    <property type="match status" value="1"/>
</dbReference>
<feature type="transmembrane region" description="Helical" evidence="9">
    <location>
        <begin position="12"/>
        <end position="36"/>
    </location>
</feature>
<feature type="domain" description="Histidine kinase" evidence="10">
    <location>
        <begin position="274"/>
        <end position="489"/>
    </location>
</feature>
<dbReference type="InterPro" id="IPR003594">
    <property type="entry name" value="HATPase_dom"/>
</dbReference>
<dbReference type="PANTHER" id="PTHR45453:SF3">
    <property type="entry name" value="HISTIDINE KINASE"/>
    <property type="match status" value="1"/>
</dbReference>
<dbReference type="SUPFAM" id="SSF55874">
    <property type="entry name" value="ATPase domain of HSP90 chaperone/DNA topoisomerase II/histidine kinase"/>
    <property type="match status" value="1"/>
</dbReference>
<feature type="transmembrane region" description="Helical" evidence="9">
    <location>
        <begin position="168"/>
        <end position="191"/>
    </location>
</feature>